<dbReference type="InterPro" id="IPR036875">
    <property type="entry name" value="Znf_CCHC_sf"/>
</dbReference>
<dbReference type="InterPro" id="IPR001878">
    <property type="entry name" value="Znf_CCHC"/>
</dbReference>
<protein>
    <recommendedName>
        <fullName evidence="2">CCHC-type domain-containing protein</fullName>
    </recommendedName>
</protein>
<dbReference type="GO" id="GO:0003676">
    <property type="term" value="F:nucleic acid binding"/>
    <property type="evidence" value="ECO:0007669"/>
    <property type="project" value="InterPro"/>
</dbReference>
<feature type="domain" description="CCHC-type" evidence="2">
    <location>
        <begin position="84"/>
        <end position="99"/>
    </location>
</feature>
<dbReference type="AlphaFoldDB" id="A0A699SQY6"/>
<keyword evidence="1" id="KW-0479">Metal-binding</keyword>
<sequence length="166" mass="19027">GDDLIDAINHMMSFLTAVVTSRYPPTNNQLRNSFNPRQQATIYNERVTVQPIQGRQNSLAAVTLRQYTSGPSGNNSVKQRTIICYSCKGEGHMSKQCTNPNRRRDEAWFKYKVLMIERVIHTMKTDMVIHIEKTEMMRLVVEIEYVGKIVDVFNKVTGSFNGLQPE</sequence>
<dbReference type="SMART" id="SM00343">
    <property type="entry name" value="ZnF_C2HC"/>
    <property type="match status" value="1"/>
</dbReference>
<keyword evidence="1" id="KW-0863">Zinc-finger</keyword>
<evidence type="ECO:0000256" key="1">
    <source>
        <dbReference type="PROSITE-ProRule" id="PRU00047"/>
    </source>
</evidence>
<dbReference type="PROSITE" id="PS50158">
    <property type="entry name" value="ZF_CCHC"/>
    <property type="match status" value="1"/>
</dbReference>
<name>A0A699SQY6_TANCI</name>
<dbReference type="Gene3D" id="4.10.60.10">
    <property type="entry name" value="Zinc finger, CCHC-type"/>
    <property type="match status" value="1"/>
</dbReference>
<comment type="caution">
    <text evidence="3">The sequence shown here is derived from an EMBL/GenBank/DDBJ whole genome shotgun (WGS) entry which is preliminary data.</text>
</comment>
<proteinExistence type="predicted"/>
<gene>
    <name evidence="3" type="ORF">Tci_872316</name>
</gene>
<accession>A0A699SQY6</accession>
<dbReference type="EMBL" id="BKCJ011184246">
    <property type="protein sequence ID" value="GFD00347.1"/>
    <property type="molecule type" value="Genomic_DNA"/>
</dbReference>
<dbReference type="SUPFAM" id="SSF57756">
    <property type="entry name" value="Retrovirus zinc finger-like domains"/>
    <property type="match status" value="1"/>
</dbReference>
<organism evidence="3">
    <name type="scientific">Tanacetum cinerariifolium</name>
    <name type="common">Dalmatian daisy</name>
    <name type="synonym">Chrysanthemum cinerariifolium</name>
    <dbReference type="NCBI Taxonomy" id="118510"/>
    <lineage>
        <taxon>Eukaryota</taxon>
        <taxon>Viridiplantae</taxon>
        <taxon>Streptophyta</taxon>
        <taxon>Embryophyta</taxon>
        <taxon>Tracheophyta</taxon>
        <taxon>Spermatophyta</taxon>
        <taxon>Magnoliopsida</taxon>
        <taxon>eudicotyledons</taxon>
        <taxon>Gunneridae</taxon>
        <taxon>Pentapetalae</taxon>
        <taxon>asterids</taxon>
        <taxon>campanulids</taxon>
        <taxon>Asterales</taxon>
        <taxon>Asteraceae</taxon>
        <taxon>Asteroideae</taxon>
        <taxon>Anthemideae</taxon>
        <taxon>Anthemidinae</taxon>
        <taxon>Tanacetum</taxon>
    </lineage>
</organism>
<dbReference type="Pfam" id="PF00098">
    <property type="entry name" value="zf-CCHC"/>
    <property type="match status" value="1"/>
</dbReference>
<keyword evidence="1" id="KW-0862">Zinc</keyword>
<dbReference type="GO" id="GO:0008270">
    <property type="term" value="F:zinc ion binding"/>
    <property type="evidence" value="ECO:0007669"/>
    <property type="project" value="UniProtKB-KW"/>
</dbReference>
<reference evidence="3" key="1">
    <citation type="journal article" date="2019" name="Sci. Rep.">
        <title>Draft genome of Tanacetum cinerariifolium, the natural source of mosquito coil.</title>
        <authorList>
            <person name="Yamashiro T."/>
            <person name="Shiraishi A."/>
            <person name="Satake H."/>
            <person name="Nakayama K."/>
        </authorList>
    </citation>
    <scope>NUCLEOTIDE SEQUENCE</scope>
</reference>
<evidence type="ECO:0000259" key="2">
    <source>
        <dbReference type="PROSITE" id="PS50158"/>
    </source>
</evidence>
<feature type="non-terminal residue" evidence="3">
    <location>
        <position position="1"/>
    </location>
</feature>
<evidence type="ECO:0000313" key="3">
    <source>
        <dbReference type="EMBL" id="GFD00347.1"/>
    </source>
</evidence>